<dbReference type="AlphaFoldDB" id="A0A973VX77"/>
<gene>
    <name evidence="1" type="ORF">HAP48_008315</name>
</gene>
<reference evidence="1" key="1">
    <citation type="submission" date="2020-06" db="EMBL/GenBank/DDBJ databases">
        <title>Whole Genome Sequence of Bradyrhizobium sp. Strain 1S1.</title>
        <authorList>
            <person name="Bromfield E.S.P."/>
            <person name="Cloutier S."/>
        </authorList>
    </citation>
    <scope>NUCLEOTIDE SEQUENCE [LARGE SCALE GENOMIC DNA]</scope>
    <source>
        <strain evidence="1">1S1</strain>
    </source>
</reference>
<dbReference type="RefSeq" id="WP_029084298.1">
    <property type="nucleotide sequence ID" value="NZ_CP088285.1"/>
</dbReference>
<accession>A0A973VX77</accession>
<evidence type="ECO:0000313" key="1">
    <source>
        <dbReference type="EMBL" id="NVI43045.1"/>
    </source>
</evidence>
<dbReference type="EMBL" id="JAAOLE020000001">
    <property type="protein sequence ID" value="NVI43045.1"/>
    <property type="molecule type" value="Genomic_DNA"/>
</dbReference>
<protein>
    <submittedName>
        <fullName evidence="1">Uncharacterized protein</fullName>
    </submittedName>
</protein>
<name>A0A973VX77_9BRAD</name>
<comment type="caution">
    <text evidence="1">The sequence shown here is derived from an EMBL/GenBank/DDBJ whole genome shotgun (WGS) entry which is preliminary data.</text>
</comment>
<proteinExistence type="predicted"/>
<organism evidence="1">
    <name type="scientific">Bradyrhizobium septentrionale</name>
    <dbReference type="NCBI Taxonomy" id="1404411"/>
    <lineage>
        <taxon>Bacteria</taxon>
        <taxon>Pseudomonadati</taxon>
        <taxon>Pseudomonadota</taxon>
        <taxon>Alphaproteobacteria</taxon>
        <taxon>Hyphomicrobiales</taxon>
        <taxon>Nitrobacteraceae</taxon>
        <taxon>Bradyrhizobium</taxon>
    </lineage>
</organism>
<sequence>MISIDDRLSEIRWIRNEIWRCRRLLETELPGAEREVVEKRLLEQLSDFKRLLQVAFPLTLCSEVNSTKIATIGPSGSTEAPIESAAMASTDRFGMSIGS</sequence>